<reference evidence="2" key="1">
    <citation type="submission" date="2022-11" db="UniProtKB">
        <authorList>
            <consortium name="WormBaseParasite"/>
        </authorList>
    </citation>
    <scope>IDENTIFICATION</scope>
</reference>
<dbReference type="WBParaSite" id="PDA_v2.g13010.t1">
    <property type="protein sequence ID" value="PDA_v2.g13010.t1"/>
    <property type="gene ID" value="PDA_v2.g13010"/>
</dbReference>
<protein>
    <submittedName>
        <fullName evidence="2">Uncharacterized protein</fullName>
    </submittedName>
</protein>
<organism evidence="1 2">
    <name type="scientific">Panagrolaimus davidi</name>
    <dbReference type="NCBI Taxonomy" id="227884"/>
    <lineage>
        <taxon>Eukaryota</taxon>
        <taxon>Metazoa</taxon>
        <taxon>Ecdysozoa</taxon>
        <taxon>Nematoda</taxon>
        <taxon>Chromadorea</taxon>
        <taxon>Rhabditida</taxon>
        <taxon>Tylenchina</taxon>
        <taxon>Panagrolaimomorpha</taxon>
        <taxon>Panagrolaimoidea</taxon>
        <taxon>Panagrolaimidae</taxon>
        <taxon>Panagrolaimus</taxon>
    </lineage>
</organism>
<sequence>MRDDLSLKEWELALNEIKDEEVIFGLFEHRLGGKYGCLDKNFWKFFMNFVKDKDEITYLNHYRMYTRLYIEDKEMVEKYRSEIERISKIPMAVAEFWIDTILYELDFGTKKDAIEVLKRVLNSAVPNHNYFIVENPTFSFHYFFDIIQNTNANVPSKKEDFLKVSKKLPISCYFPRNQTAALKKSQNFSIPRTFVYYITQSIKFNHQILQKLFNSCKYFFAVQPTPLCYRLVLGCRKSSKYRGQSLFLNNKDLEFKGLDNLYITNTFDVLSEIPTVYSQTIKRMYKCDSKYGIIDNQLFTLDEFKFIRDNFLFGMTALGSDVILPNGDIRHYGSDLDLFYS</sequence>
<evidence type="ECO:0000313" key="1">
    <source>
        <dbReference type="Proteomes" id="UP000887578"/>
    </source>
</evidence>
<keyword evidence="1" id="KW-1185">Reference proteome</keyword>
<evidence type="ECO:0000313" key="2">
    <source>
        <dbReference type="WBParaSite" id="PDA_v2.g13010.t1"/>
    </source>
</evidence>
<accession>A0A914PCD4</accession>
<dbReference type="Proteomes" id="UP000887578">
    <property type="component" value="Unplaced"/>
</dbReference>
<proteinExistence type="predicted"/>
<dbReference type="AlphaFoldDB" id="A0A914PCD4"/>
<name>A0A914PCD4_9BILA</name>